<sequence>MRVKGDRSNYYNFLTSVQEQIEVAINSKFVKYFGLKIHFGSLVMLSEEEKIERDIKLLEMYEKYASVMINPSLNLDEKSI</sequence>
<evidence type="ECO:0000313" key="2">
    <source>
        <dbReference type="Proteomes" id="UP001164544"/>
    </source>
</evidence>
<geneLocation type="plasmid" evidence="1 2">
    <name>p410-lp97</name>
</geneLocation>
<organism evidence="1 2">
    <name type="scientific">Borrelia miyamotoi</name>
    <dbReference type="NCBI Taxonomy" id="47466"/>
    <lineage>
        <taxon>Bacteria</taxon>
        <taxon>Pseudomonadati</taxon>
        <taxon>Spirochaetota</taxon>
        <taxon>Spirochaetia</taxon>
        <taxon>Spirochaetales</taxon>
        <taxon>Borreliaceae</taxon>
        <taxon>Borrelia</taxon>
    </lineage>
</organism>
<dbReference type="Proteomes" id="UP001164544">
    <property type="component" value="Plasmid p410-lp97"/>
</dbReference>
<proteinExistence type="predicted"/>
<accession>A0AAQ2WXT0</accession>
<dbReference type="EMBL" id="CP114638">
    <property type="protein sequence ID" value="WAZ91423.1"/>
    <property type="molecule type" value="Genomic_DNA"/>
</dbReference>
<keyword evidence="1" id="KW-0614">Plasmid</keyword>
<gene>
    <name evidence="1" type="ORF">O5398_04640</name>
</gene>
<name>A0AAQ2WXT0_9SPIR</name>
<dbReference type="AlphaFoldDB" id="A0AAQ2WXT0"/>
<evidence type="ECO:0000313" key="1">
    <source>
        <dbReference type="EMBL" id="WAZ91423.1"/>
    </source>
</evidence>
<protein>
    <submittedName>
        <fullName evidence="1">DUF1073 domain-containing protein</fullName>
    </submittedName>
</protein>
<reference evidence="1" key="1">
    <citation type="submission" date="2022-12" db="EMBL/GenBank/DDBJ databases">
        <title>B. miyamotoi WGS.</title>
        <authorList>
            <person name="Kuleshov K.V."/>
            <person name="Hoornstra D."/>
            <person name="Hovius J.W."/>
            <person name="Platonov A.E."/>
            <person name="Telford S.R. III."/>
        </authorList>
    </citation>
    <scope>NUCLEOTIDE SEQUENCE</scope>
    <source>
        <strain evidence="1">410</strain>
        <plasmid evidence="1">p410-lp97</plasmid>
    </source>
</reference>